<proteinExistence type="predicted"/>
<dbReference type="InterPro" id="IPR006141">
    <property type="entry name" value="Intein_N"/>
</dbReference>
<gene>
    <name evidence="4" type="ORF">DES40_1783</name>
</gene>
<dbReference type="SMART" id="SM00306">
    <property type="entry name" value="HintN"/>
    <property type="match status" value="1"/>
</dbReference>
<dbReference type="InterPro" id="IPR022385">
    <property type="entry name" value="Rhs_assc_core"/>
</dbReference>
<dbReference type="InterPro" id="IPR056823">
    <property type="entry name" value="TEN-like_YD-shell"/>
</dbReference>
<dbReference type="InterPro" id="IPR030934">
    <property type="entry name" value="Intein_C"/>
</dbReference>
<dbReference type="EMBL" id="RBII01000002">
    <property type="protein sequence ID" value="RKQ69007.1"/>
    <property type="molecule type" value="Genomic_DNA"/>
</dbReference>
<dbReference type="Pfam" id="PF25023">
    <property type="entry name" value="TEN_YD-shell"/>
    <property type="match status" value="1"/>
</dbReference>
<dbReference type="PROSITE" id="PS50818">
    <property type="entry name" value="INTEIN_C_TER"/>
    <property type="match status" value="1"/>
</dbReference>
<sequence length="497" mass="55593">MGVRQIFLPYRFKHHRCKFHKFGVRSVVNGRTIYNVYNMAGQLVHVDERPYTDAQAQSVPEKRTDYVSLGGKSIARVENKSTVTYIFADHLGSPVATKKGSAAIKRERYTPFGIAMDDNPDLTNQGGFTGHIKDAATDLNYMQARYYDPVMGRFLSIDPITFLDKPYPGQFNRYAYTWNDPINATDPNDEFLKIVKSVYNVGKRTYKNGGNLKGALKDEALSYVENGATLLSKDASLGDKAFAIFDLATGFGDEAKGAKRLLGGKCCFVAGTLVETEDGLRPIEEIELDDRVLARNPETGKTAFKAVTDLIRLNERMIWEVSLSGENNSSEFFETTDDHPWWIVDADGNGSWKKTAELSDDMIVTTADNQTMVITKVVKTDRVDATYNLTVADFETYFVGENKVLVHNCKKNRSTRPDPLEEAEGRPHSIIEKPGPDGQYTTHNGDGTFKQYRGSGKDHGDVPRLNVKENKLNEAPNGQKFPGKTEVRPPFPDEIPR</sequence>
<dbReference type="CDD" id="cd00081">
    <property type="entry name" value="Hint"/>
    <property type="match status" value="1"/>
</dbReference>
<protein>
    <submittedName>
        <fullName evidence="4">Intein/RHS repeat-associated protein</fullName>
    </submittedName>
</protein>
<dbReference type="InParanoid" id="A0A420WDB2"/>
<dbReference type="PROSITE" id="PS50817">
    <property type="entry name" value="INTEIN_N_TER"/>
    <property type="match status" value="1"/>
</dbReference>
<feature type="domain" description="Hint" evidence="3">
    <location>
        <begin position="265"/>
        <end position="368"/>
    </location>
</feature>
<comment type="caution">
    <text evidence="4">The sequence shown here is derived from an EMBL/GenBank/DDBJ whole genome shotgun (WGS) entry which is preliminary data.</text>
</comment>
<dbReference type="PANTHER" id="PTHR32305">
    <property type="match status" value="1"/>
</dbReference>
<accession>A0A420WDB2</accession>
<evidence type="ECO:0000313" key="4">
    <source>
        <dbReference type="EMBL" id="RKQ69007.1"/>
    </source>
</evidence>
<dbReference type="PANTHER" id="PTHR32305:SF15">
    <property type="entry name" value="PROTEIN RHSA-RELATED"/>
    <property type="match status" value="1"/>
</dbReference>
<evidence type="ECO:0000256" key="2">
    <source>
        <dbReference type="SAM" id="MobiDB-lite"/>
    </source>
</evidence>
<dbReference type="AlphaFoldDB" id="A0A420WDB2"/>
<keyword evidence="1" id="KW-0677">Repeat</keyword>
<dbReference type="InterPro" id="IPR050708">
    <property type="entry name" value="T6SS_VgrG/RHS"/>
</dbReference>
<dbReference type="InterPro" id="IPR003587">
    <property type="entry name" value="Hint_dom_N"/>
</dbReference>
<dbReference type="InterPro" id="IPR036844">
    <property type="entry name" value="Hint_dom_sf"/>
</dbReference>
<reference evidence="4 5" key="1">
    <citation type="submission" date="2018-10" db="EMBL/GenBank/DDBJ databases">
        <title>Genomic Encyclopedia of Type Strains, Phase IV (KMG-IV): sequencing the most valuable type-strain genomes for metagenomic binning, comparative biology and taxonomic classification.</title>
        <authorList>
            <person name="Goeker M."/>
        </authorList>
    </citation>
    <scope>NUCLEOTIDE SEQUENCE [LARGE SCALE GENOMIC DNA]</scope>
    <source>
        <strain evidence="4 5">DSM 22008</strain>
    </source>
</reference>
<feature type="compositionally biased region" description="Basic and acidic residues" evidence="2">
    <location>
        <begin position="455"/>
        <end position="472"/>
    </location>
</feature>
<feature type="compositionally biased region" description="Basic and acidic residues" evidence="2">
    <location>
        <begin position="415"/>
        <end position="435"/>
    </location>
</feature>
<dbReference type="Gene3D" id="2.180.10.10">
    <property type="entry name" value="RHS repeat-associated core"/>
    <property type="match status" value="1"/>
</dbReference>
<dbReference type="GO" id="GO:0016539">
    <property type="term" value="P:intein-mediated protein splicing"/>
    <property type="evidence" value="ECO:0007669"/>
    <property type="project" value="InterPro"/>
</dbReference>
<dbReference type="Gene3D" id="2.170.16.10">
    <property type="entry name" value="Hedgehog/Intein (Hint) domain"/>
    <property type="match status" value="1"/>
</dbReference>
<dbReference type="NCBIfam" id="TIGR03696">
    <property type="entry name" value="Rhs_assc_core"/>
    <property type="match status" value="1"/>
</dbReference>
<evidence type="ECO:0000313" key="5">
    <source>
        <dbReference type="Proteomes" id="UP000282211"/>
    </source>
</evidence>
<organism evidence="4 5">
    <name type="scientific">Litorimonas taeanensis</name>
    <dbReference type="NCBI Taxonomy" id="568099"/>
    <lineage>
        <taxon>Bacteria</taxon>
        <taxon>Pseudomonadati</taxon>
        <taxon>Pseudomonadota</taxon>
        <taxon>Alphaproteobacteria</taxon>
        <taxon>Maricaulales</taxon>
        <taxon>Robiginitomaculaceae</taxon>
    </lineage>
</organism>
<dbReference type="SUPFAM" id="SSF51294">
    <property type="entry name" value="Hedgehog/intein (Hint) domain"/>
    <property type="match status" value="1"/>
</dbReference>
<dbReference type="Proteomes" id="UP000282211">
    <property type="component" value="Unassembled WGS sequence"/>
</dbReference>
<dbReference type="Pfam" id="PF07591">
    <property type="entry name" value="PT-HINT"/>
    <property type="match status" value="1"/>
</dbReference>
<feature type="region of interest" description="Disordered" evidence="2">
    <location>
        <begin position="412"/>
        <end position="497"/>
    </location>
</feature>
<evidence type="ECO:0000256" key="1">
    <source>
        <dbReference type="ARBA" id="ARBA00022737"/>
    </source>
</evidence>
<keyword evidence="5" id="KW-1185">Reference proteome</keyword>
<name>A0A420WDB2_9PROT</name>
<evidence type="ECO:0000259" key="3">
    <source>
        <dbReference type="SMART" id="SM00306"/>
    </source>
</evidence>